<feature type="compositionally biased region" description="Basic and acidic residues" evidence="1">
    <location>
        <begin position="663"/>
        <end position="672"/>
    </location>
</feature>
<feature type="compositionally biased region" description="Polar residues" evidence="1">
    <location>
        <begin position="46"/>
        <end position="56"/>
    </location>
</feature>
<comment type="caution">
    <text evidence="2">The sequence shown here is derived from an EMBL/GenBank/DDBJ whole genome shotgun (WGS) entry which is preliminary data.</text>
</comment>
<evidence type="ECO:0000256" key="1">
    <source>
        <dbReference type="SAM" id="MobiDB-lite"/>
    </source>
</evidence>
<sequence length="672" mass="68655">MGSLNLTATYLSTPNFRLDELESLLSSRFMSMDTGPEFTPTLVKNQQRDSLLSTHEGSPGSLPLRTSLPLSPPRDIVRPNSRLPSNSSRPISRATPEDAESIAERFVLPSRTASTGTSPPHLGQHRALPITRATTTTSTTTAGSSPSGALARLRKESLQRATTSDSYLPGSTSTSSHPFPSSVSSTSSIPPATSSPILVRRPALNPVNPFKSGTLSDRTSQASGLGLGFPTSGGIGSGAGTGGASGSPSSFSSSLRNQPSPMSSTGLPSLSNFPRTGGPPHSPIIPGSSLGTGTGIGKPSPPVEGGGSISSETGGTTRKRYSSSFGHRYTSGGTGGPVVGSAGSVGSGSGSGSVGVGGIPPAGRMSVEGSPNPRPRELPGRHSRTSSLGQGVPMRAVEKEGSSSYMGTATDDDDISEFVQDIDSRKPLSGRSRILSGARKDSRPDSPVITAEPEAESESAPSPQAPTYISHAQQPSSSSTTSTGTGSRTIRMPSGTIVPGTGSRASTLTIDSTAAAGTRTSTLDSPTRSPIDIRTFDPRSRTSRSSSLNQQVTAASPPAGSGPMLTSQTEVEDKLKKMNEMFLASLEGLGSGSGSGSGSSRQRGSAESSPVSSTRPPLSSGMGTGARPGMYHRRSGSGSGRGSPLPLMFTDRERRGSQGSEEVIGRLELSGK</sequence>
<dbReference type="Proteomes" id="UP001383192">
    <property type="component" value="Unassembled WGS sequence"/>
</dbReference>
<feature type="compositionally biased region" description="Gly residues" evidence="1">
    <location>
        <begin position="332"/>
        <end position="360"/>
    </location>
</feature>
<proteinExistence type="predicted"/>
<feature type="compositionally biased region" description="Low complexity" evidence="1">
    <location>
        <begin position="57"/>
        <end position="69"/>
    </location>
</feature>
<protein>
    <submittedName>
        <fullName evidence="2">Autophagy protein 13</fullName>
    </submittedName>
</protein>
<dbReference type="EMBL" id="JAYKXP010000001">
    <property type="protein sequence ID" value="KAK7062709.1"/>
    <property type="molecule type" value="Genomic_DNA"/>
</dbReference>
<feature type="compositionally biased region" description="Low complexity" evidence="1">
    <location>
        <begin position="126"/>
        <end position="151"/>
    </location>
</feature>
<feature type="compositionally biased region" description="Polar residues" evidence="1">
    <location>
        <begin position="255"/>
        <end position="274"/>
    </location>
</feature>
<organism evidence="2 3">
    <name type="scientific">Paramarasmius palmivorus</name>
    <dbReference type="NCBI Taxonomy" id="297713"/>
    <lineage>
        <taxon>Eukaryota</taxon>
        <taxon>Fungi</taxon>
        <taxon>Dikarya</taxon>
        <taxon>Basidiomycota</taxon>
        <taxon>Agaricomycotina</taxon>
        <taxon>Agaricomycetes</taxon>
        <taxon>Agaricomycetidae</taxon>
        <taxon>Agaricales</taxon>
        <taxon>Marasmiineae</taxon>
        <taxon>Marasmiaceae</taxon>
        <taxon>Paramarasmius</taxon>
    </lineage>
</organism>
<dbReference type="AlphaFoldDB" id="A0AAW0EET0"/>
<feature type="compositionally biased region" description="Gly residues" evidence="1">
    <location>
        <begin position="225"/>
        <end position="245"/>
    </location>
</feature>
<feature type="compositionally biased region" description="Polar residues" evidence="1">
    <location>
        <begin position="503"/>
        <end position="512"/>
    </location>
</feature>
<feature type="compositionally biased region" description="Polar residues" evidence="1">
    <location>
        <begin position="211"/>
        <end position="222"/>
    </location>
</feature>
<keyword evidence="3" id="KW-1185">Reference proteome</keyword>
<feature type="compositionally biased region" description="Low complexity" evidence="1">
    <location>
        <begin position="476"/>
        <end position="487"/>
    </location>
</feature>
<accession>A0AAW0EET0</accession>
<reference evidence="2 3" key="1">
    <citation type="submission" date="2024-01" db="EMBL/GenBank/DDBJ databases">
        <title>A draft genome for a cacao thread blight-causing isolate of Paramarasmius palmivorus.</title>
        <authorList>
            <person name="Baruah I.K."/>
            <person name="Bukari Y."/>
            <person name="Amoako-Attah I."/>
            <person name="Meinhardt L.W."/>
            <person name="Bailey B.A."/>
            <person name="Cohen S.P."/>
        </authorList>
    </citation>
    <scope>NUCLEOTIDE SEQUENCE [LARGE SCALE GENOMIC DNA]</scope>
    <source>
        <strain evidence="2 3">GH-12</strain>
    </source>
</reference>
<feature type="compositionally biased region" description="Low complexity" evidence="1">
    <location>
        <begin position="598"/>
        <end position="609"/>
    </location>
</feature>
<feature type="compositionally biased region" description="Polar residues" evidence="1">
    <location>
        <begin position="518"/>
        <end position="528"/>
    </location>
</feature>
<feature type="compositionally biased region" description="Low complexity" evidence="1">
    <location>
        <begin position="78"/>
        <end position="93"/>
    </location>
</feature>
<feature type="compositionally biased region" description="Polar residues" evidence="1">
    <location>
        <begin position="543"/>
        <end position="554"/>
    </location>
</feature>
<evidence type="ECO:0000313" key="2">
    <source>
        <dbReference type="EMBL" id="KAK7062709.1"/>
    </source>
</evidence>
<gene>
    <name evidence="2" type="primary">ATG13_2</name>
    <name evidence="2" type="ORF">VNI00_000197</name>
</gene>
<evidence type="ECO:0000313" key="3">
    <source>
        <dbReference type="Proteomes" id="UP001383192"/>
    </source>
</evidence>
<feature type="region of interest" description="Disordered" evidence="1">
    <location>
        <begin position="46"/>
        <end position="672"/>
    </location>
</feature>
<name>A0AAW0EET0_9AGAR</name>
<feature type="compositionally biased region" description="Low complexity" evidence="1">
    <location>
        <begin position="169"/>
        <end position="196"/>
    </location>
</feature>